<evidence type="ECO:0000256" key="1">
    <source>
        <dbReference type="SAM" id="MobiDB-lite"/>
    </source>
</evidence>
<evidence type="ECO:0008006" key="4">
    <source>
        <dbReference type="Google" id="ProtNLM"/>
    </source>
</evidence>
<organism evidence="2 3">
    <name type="scientific">Litchfieldella anticariensis (strain DSM 16096 / CECT 5854 / CIP 108499 / LMG 22089 / FP35)</name>
    <name type="common">Halomonas anticariensis</name>
    <dbReference type="NCBI Taxonomy" id="1121939"/>
    <lineage>
        <taxon>Bacteria</taxon>
        <taxon>Pseudomonadati</taxon>
        <taxon>Pseudomonadota</taxon>
        <taxon>Gammaproteobacteria</taxon>
        <taxon>Oceanospirillales</taxon>
        <taxon>Halomonadaceae</taxon>
        <taxon>Litchfieldella</taxon>
    </lineage>
</organism>
<name>S2KJD0_LITA3</name>
<keyword evidence="3" id="KW-1185">Reference proteome</keyword>
<dbReference type="EMBL" id="ASTJ01000041">
    <property type="protein sequence ID" value="EPC00453.1"/>
    <property type="molecule type" value="Genomic_DNA"/>
</dbReference>
<accession>S2KJD0</accession>
<proteinExistence type="predicted"/>
<protein>
    <recommendedName>
        <fullName evidence="4">Ferritin/DPS protein domain-containing protein</fullName>
    </recommendedName>
</protein>
<comment type="caution">
    <text evidence="2">The sequence shown here is derived from an EMBL/GenBank/DDBJ whole genome shotgun (WGS) entry which is preliminary data.</text>
</comment>
<dbReference type="RefSeq" id="WP_016418720.1">
    <property type="nucleotide sequence ID" value="NZ_AUAB01000046.1"/>
</dbReference>
<feature type="region of interest" description="Disordered" evidence="1">
    <location>
        <begin position="163"/>
        <end position="189"/>
    </location>
</feature>
<dbReference type="Proteomes" id="UP000014463">
    <property type="component" value="Unassembled WGS sequence"/>
</dbReference>
<evidence type="ECO:0000313" key="3">
    <source>
        <dbReference type="Proteomes" id="UP000014463"/>
    </source>
</evidence>
<evidence type="ECO:0000313" key="2">
    <source>
        <dbReference type="EMBL" id="EPC00453.1"/>
    </source>
</evidence>
<sequence>MLHYHYKKARFVLLPEELFFLANAHENREKVRYEQLSICFQSFDTGCTRLMKELARECEARLDKQRKASLHLGLSSEATAESAPTRAVTPHVKRHIFITHDAMAIEVITKAIAAAEYSLRFSEYLNEANITPELEGMLVTFVRQKQLECRIVQEALDAFNRTTWKTPPAEMDSTSNPPHRPDPLKGIDA</sequence>
<dbReference type="AlphaFoldDB" id="S2KJD0"/>
<gene>
    <name evidence="2" type="ORF">L861_14370</name>
</gene>
<reference evidence="2 3" key="1">
    <citation type="journal article" date="2013" name="Genome Announc.">
        <title>Draft genome sequence of the moderately halophilic gammaproteobacterium Halomonas anticariensis FP35.</title>
        <authorList>
            <person name="Tahrioui A."/>
            <person name="Quesada E."/>
            <person name="Llamas I."/>
        </authorList>
    </citation>
    <scope>NUCLEOTIDE SEQUENCE [LARGE SCALE GENOMIC DNA]</scope>
    <source>
        <strain evidence="3">DSM 16096 / CECT 5854 / LMG 22089 / FP35</strain>
    </source>
</reference>
<feature type="compositionally biased region" description="Basic and acidic residues" evidence="1">
    <location>
        <begin position="179"/>
        <end position="189"/>
    </location>
</feature>
<dbReference type="OrthoDB" id="6161818at2"/>
<dbReference type="PATRIC" id="fig|1121939.11.peg.4214"/>